<dbReference type="AlphaFoldDB" id="A0A8X6G381"/>
<dbReference type="GO" id="GO:0008270">
    <property type="term" value="F:zinc ion binding"/>
    <property type="evidence" value="ECO:0007669"/>
    <property type="project" value="UniProtKB-KW"/>
</dbReference>
<evidence type="ECO:0000256" key="5">
    <source>
        <dbReference type="SAM" id="MobiDB-lite"/>
    </source>
</evidence>
<evidence type="ECO:0000313" key="8">
    <source>
        <dbReference type="Proteomes" id="UP000887116"/>
    </source>
</evidence>
<dbReference type="InterPro" id="IPR001841">
    <property type="entry name" value="Znf_RING"/>
</dbReference>
<dbReference type="Gene3D" id="3.30.40.10">
    <property type="entry name" value="Zinc/RING finger domain, C3HC4 (zinc finger)"/>
    <property type="match status" value="1"/>
</dbReference>
<dbReference type="GO" id="GO:0005634">
    <property type="term" value="C:nucleus"/>
    <property type="evidence" value="ECO:0007669"/>
    <property type="project" value="TreeGrafter"/>
</dbReference>
<evidence type="ECO:0000256" key="2">
    <source>
        <dbReference type="ARBA" id="ARBA00022771"/>
    </source>
</evidence>
<keyword evidence="8" id="KW-1185">Reference proteome</keyword>
<dbReference type="SUPFAM" id="SSF57850">
    <property type="entry name" value="RING/U-box"/>
    <property type="match status" value="1"/>
</dbReference>
<dbReference type="OrthoDB" id="6372820at2759"/>
<name>A0A8X6G381_TRICU</name>
<evidence type="ECO:0000256" key="3">
    <source>
        <dbReference type="ARBA" id="ARBA00022833"/>
    </source>
</evidence>
<dbReference type="InterPro" id="IPR013083">
    <property type="entry name" value="Znf_RING/FYVE/PHD"/>
</dbReference>
<feature type="domain" description="RING-type" evidence="6">
    <location>
        <begin position="39"/>
        <end position="79"/>
    </location>
</feature>
<dbReference type="PANTHER" id="PTHR45931">
    <property type="entry name" value="SI:CH211-59O9.10"/>
    <property type="match status" value="1"/>
</dbReference>
<dbReference type="GO" id="GO:0006511">
    <property type="term" value="P:ubiquitin-dependent protein catabolic process"/>
    <property type="evidence" value="ECO:0007669"/>
    <property type="project" value="TreeGrafter"/>
</dbReference>
<keyword evidence="3" id="KW-0862">Zinc</keyword>
<evidence type="ECO:0000256" key="1">
    <source>
        <dbReference type="ARBA" id="ARBA00022723"/>
    </source>
</evidence>
<reference evidence="7" key="1">
    <citation type="submission" date="2020-07" db="EMBL/GenBank/DDBJ databases">
        <title>Multicomponent nature underlies the extraordinary mechanical properties of spider dragline silk.</title>
        <authorList>
            <person name="Kono N."/>
            <person name="Nakamura H."/>
            <person name="Mori M."/>
            <person name="Yoshida Y."/>
            <person name="Ohtoshi R."/>
            <person name="Malay A.D."/>
            <person name="Moran D.A.P."/>
            <person name="Tomita M."/>
            <person name="Numata K."/>
            <person name="Arakawa K."/>
        </authorList>
    </citation>
    <scope>NUCLEOTIDE SEQUENCE</scope>
</reference>
<dbReference type="Pfam" id="PF13639">
    <property type="entry name" value="zf-RING_2"/>
    <property type="match status" value="1"/>
</dbReference>
<proteinExistence type="predicted"/>
<dbReference type="Proteomes" id="UP000887116">
    <property type="component" value="Unassembled WGS sequence"/>
</dbReference>
<keyword evidence="1" id="KW-0479">Metal-binding</keyword>
<accession>A0A8X6G381</accession>
<sequence length="116" mass="13248">MGKCQKKKKMPKCSKRGRPPIKRLSKPKSKPNSNKTIQCSICLDTTRCRKLKALQCSHVFHEKCIDHWLHTNKNCPVCREPSQKPESAEASRGFDDRFPNIPISAEVRILSISIAF</sequence>
<gene>
    <name evidence="7" type="ORF">TNCT_101121</name>
</gene>
<dbReference type="PANTHER" id="PTHR45931:SF3">
    <property type="entry name" value="RING ZINC FINGER-CONTAINING PROTEIN"/>
    <property type="match status" value="1"/>
</dbReference>
<dbReference type="EMBL" id="BMAO01004602">
    <property type="protein sequence ID" value="GFQ95710.1"/>
    <property type="molecule type" value="Genomic_DNA"/>
</dbReference>
<feature type="compositionally biased region" description="Basic residues" evidence="5">
    <location>
        <begin position="1"/>
        <end position="29"/>
    </location>
</feature>
<dbReference type="SMART" id="SM00184">
    <property type="entry name" value="RING"/>
    <property type="match status" value="1"/>
</dbReference>
<dbReference type="PROSITE" id="PS50089">
    <property type="entry name" value="ZF_RING_2"/>
    <property type="match status" value="1"/>
</dbReference>
<evidence type="ECO:0000259" key="6">
    <source>
        <dbReference type="PROSITE" id="PS50089"/>
    </source>
</evidence>
<organism evidence="7 8">
    <name type="scientific">Trichonephila clavata</name>
    <name type="common">Joro spider</name>
    <name type="synonym">Nephila clavata</name>
    <dbReference type="NCBI Taxonomy" id="2740835"/>
    <lineage>
        <taxon>Eukaryota</taxon>
        <taxon>Metazoa</taxon>
        <taxon>Ecdysozoa</taxon>
        <taxon>Arthropoda</taxon>
        <taxon>Chelicerata</taxon>
        <taxon>Arachnida</taxon>
        <taxon>Araneae</taxon>
        <taxon>Araneomorphae</taxon>
        <taxon>Entelegynae</taxon>
        <taxon>Araneoidea</taxon>
        <taxon>Nephilidae</taxon>
        <taxon>Trichonephila</taxon>
    </lineage>
</organism>
<protein>
    <recommendedName>
        <fullName evidence="6">RING-type domain-containing protein</fullName>
    </recommendedName>
</protein>
<feature type="region of interest" description="Disordered" evidence="5">
    <location>
        <begin position="1"/>
        <end position="34"/>
    </location>
</feature>
<evidence type="ECO:0000313" key="7">
    <source>
        <dbReference type="EMBL" id="GFQ95710.1"/>
    </source>
</evidence>
<dbReference type="GO" id="GO:0061630">
    <property type="term" value="F:ubiquitin protein ligase activity"/>
    <property type="evidence" value="ECO:0007669"/>
    <property type="project" value="TreeGrafter"/>
</dbReference>
<dbReference type="InterPro" id="IPR051834">
    <property type="entry name" value="RING_finger_E3_ligase"/>
</dbReference>
<comment type="caution">
    <text evidence="7">The sequence shown here is derived from an EMBL/GenBank/DDBJ whole genome shotgun (WGS) entry which is preliminary data.</text>
</comment>
<evidence type="ECO:0000256" key="4">
    <source>
        <dbReference type="PROSITE-ProRule" id="PRU00175"/>
    </source>
</evidence>
<keyword evidence="2 4" id="KW-0863">Zinc-finger</keyword>